<evidence type="ECO:0000313" key="2">
    <source>
        <dbReference type="EMBL" id="PKQ28105.1"/>
    </source>
</evidence>
<dbReference type="EMBL" id="PHEX01000032">
    <property type="protein sequence ID" value="PKQ28105.1"/>
    <property type="molecule type" value="Genomic_DNA"/>
</dbReference>
<dbReference type="SUPFAM" id="SSF51905">
    <property type="entry name" value="FAD/NAD(P)-binding domain"/>
    <property type="match status" value="1"/>
</dbReference>
<dbReference type="Pfam" id="PF01494">
    <property type="entry name" value="FAD_binding_3"/>
    <property type="match status" value="1"/>
</dbReference>
<dbReference type="AlphaFoldDB" id="A0A2N3G5V7"/>
<organism evidence="2 3">
    <name type="scientific">Candidatus Anoxymicrobium japonicum</name>
    <dbReference type="NCBI Taxonomy" id="2013648"/>
    <lineage>
        <taxon>Bacteria</taxon>
        <taxon>Bacillati</taxon>
        <taxon>Actinomycetota</taxon>
        <taxon>Candidatus Geothermincolia</taxon>
        <taxon>Candidatus Geothermincolales</taxon>
        <taxon>Candidatus Anoxymicrobiaceae</taxon>
        <taxon>Candidatus Anoxymicrobium</taxon>
    </lineage>
</organism>
<proteinExistence type="predicted"/>
<dbReference type="PRINTS" id="PR00420">
    <property type="entry name" value="RNGMNOXGNASE"/>
</dbReference>
<name>A0A2N3G5V7_9ACTN</name>
<dbReference type="Proteomes" id="UP000233654">
    <property type="component" value="Unassembled WGS sequence"/>
</dbReference>
<dbReference type="InterPro" id="IPR011777">
    <property type="entry name" value="Geranylgeranyl_Rdtase_fam"/>
</dbReference>
<dbReference type="InterPro" id="IPR002938">
    <property type="entry name" value="FAD-bd"/>
</dbReference>
<feature type="domain" description="FAD-binding" evidence="1">
    <location>
        <begin position="2"/>
        <end position="170"/>
    </location>
</feature>
<sequence>MDYDVIVVGGGPAGSSTAYYLARQGVNVLVMDKCSFPREKICGDGIAPRAVRNLYKMGLRERLDGQFNKFHGFRFAGVGKTLVETRIPPTPRFPDHGYIIKRVNLDGILLDYARENGAEVWEGCKVKAPLVEGGRVVGVKAIRDGKEIEVTAPVVVGADGPHSILGRKMSLLINDPLYLGISIRQYFEGVEDIDDYLEIYPDKAISPASGWVFPVTREGVANVGVGAMLYHMQKDKINLHKFFDVFINDTPFVAPKMRNAKPISPLRGALLRVGLGGSKIECPGMILVGDAASMTNPVNGEGITYALETGEMAAEHIMESRFATGTFHIDPDEDSFKQKLADRYQHYFRHGILSIKWGDRTSLMRPMLAFTSKNERFRRYLVRSLMYLKH</sequence>
<dbReference type="GO" id="GO:0016628">
    <property type="term" value="F:oxidoreductase activity, acting on the CH-CH group of donors, NAD or NADP as acceptor"/>
    <property type="evidence" value="ECO:0007669"/>
    <property type="project" value="InterPro"/>
</dbReference>
<dbReference type="PANTHER" id="PTHR42685">
    <property type="entry name" value="GERANYLGERANYL DIPHOSPHATE REDUCTASE"/>
    <property type="match status" value="1"/>
</dbReference>
<evidence type="ECO:0000259" key="1">
    <source>
        <dbReference type="Pfam" id="PF01494"/>
    </source>
</evidence>
<comment type="caution">
    <text evidence="2">The sequence shown here is derived from an EMBL/GenBank/DDBJ whole genome shotgun (WGS) entry which is preliminary data.</text>
</comment>
<gene>
    <name evidence="2" type="ORF">CVT63_04535</name>
</gene>
<dbReference type="NCBIfam" id="TIGR02032">
    <property type="entry name" value="GG-red-SF"/>
    <property type="match status" value="1"/>
</dbReference>
<dbReference type="Gene3D" id="3.50.50.60">
    <property type="entry name" value="FAD/NAD(P)-binding domain"/>
    <property type="match status" value="1"/>
</dbReference>
<evidence type="ECO:0000313" key="3">
    <source>
        <dbReference type="Proteomes" id="UP000233654"/>
    </source>
</evidence>
<dbReference type="InterPro" id="IPR050407">
    <property type="entry name" value="Geranylgeranyl_reductase"/>
</dbReference>
<accession>A0A2N3G5V7</accession>
<dbReference type="InterPro" id="IPR036188">
    <property type="entry name" value="FAD/NAD-bd_sf"/>
</dbReference>
<dbReference type="PANTHER" id="PTHR42685:SF22">
    <property type="entry name" value="CONDITIONED MEDIUM FACTOR RECEPTOR 1"/>
    <property type="match status" value="1"/>
</dbReference>
<dbReference type="GO" id="GO:0071949">
    <property type="term" value="F:FAD binding"/>
    <property type="evidence" value="ECO:0007669"/>
    <property type="project" value="InterPro"/>
</dbReference>
<protein>
    <recommendedName>
        <fullName evidence="1">FAD-binding domain-containing protein</fullName>
    </recommendedName>
</protein>
<reference evidence="2 3" key="1">
    <citation type="journal article" date="2017" name="ISME J.">
        <title>Potential for microbial H2 and metal transformations associated with novel bacteria and archaea in deep terrestrial subsurface sediments.</title>
        <authorList>
            <person name="Hernsdorf A.W."/>
            <person name="Amano Y."/>
            <person name="Miyakawa K."/>
            <person name="Ise K."/>
            <person name="Suzuki Y."/>
            <person name="Anantharaman K."/>
            <person name="Probst A."/>
            <person name="Burstein D."/>
            <person name="Thomas B.C."/>
            <person name="Banfield J.F."/>
        </authorList>
    </citation>
    <scope>NUCLEOTIDE SEQUENCE [LARGE SCALE GENOMIC DNA]</scope>
    <source>
        <strain evidence="2">HGW-Actinobacteria-3</strain>
    </source>
</reference>